<evidence type="ECO:0000313" key="3">
    <source>
        <dbReference type="Proteomes" id="UP000253314"/>
    </source>
</evidence>
<dbReference type="Gene3D" id="1.10.260.40">
    <property type="entry name" value="lambda repressor-like DNA-binding domains"/>
    <property type="match status" value="1"/>
</dbReference>
<reference evidence="2 3" key="1">
    <citation type="submission" date="2018-07" db="EMBL/GenBank/DDBJ databases">
        <title>Lottiidibacillus patelloidae gen. nov., sp. nov., isolated from the intestinal tract of a marine limpet and the reclassification of B. taeanensis BH030017T, B. algicola KMM 3737T and B. hwajinpoensis SW-72T as genus Lottiidibacillus.</title>
        <authorList>
            <person name="Liu R."/>
            <person name="Huang Z."/>
        </authorList>
    </citation>
    <scope>NUCLEOTIDE SEQUENCE [LARGE SCALE GENOMIC DNA]</scope>
    <source>
        <strain evidence="2 3">BH030017</strain>
    </source>
</reference>
<dbReference type="GO" id="GO:0003677">
    <property type="term" value="F:DNA binding"/>
    <property type="evidence" value="ECO:0007669"/>
    <property type="project" value="InterPro"/>
</dbReference>
<evidence type="ECO:0000259" key="1">
    <source>
        <dbReference type="Pfam" id="PF13443"/>
    </source>
</evidence>
<sequence length="73" mass="8351">MLWGGKPRSRFGKWLDKNEINQIELERASKLSSGTVSKLCNDKQYRPKLATIHKLNKGLGKIGKNIDVEDFFC</sequence>
<dbReference type="RefSeq" id="WP_113807430.1">
    <property type="nucleotide sequence ID" value="NZ_QOCW01000023.1"/>
</dbReference>
<protein>
    <submittedName>
        <fullName evidence="2">Transcriptional regulator</fullName>
    </submittedName>
</protein>
<organism evidence="2 3">
    <name type="scientific">Bacillus taeanensis</name>
    <dbReference type="NCBI Taxonomy" id="273032"/>
    <lineage>
        <taxon>Bacteria</taxon>
        <taxon>Bacillati</taxon>
        <taxon>Bacillota</taxon>
        <taxon>Bacilli</taxon>
        <taxon>Bacillales</taxon>
        <taxon>Bacillaceae</taxon>
        <taxon>Bacillus</taxon>
    </lineage>
</organism>
<name>A0A366XQ61_9BACI</name>
<dbReference type="OrthoDB" id="7568952at2"/>
<dbReference type="Pfam" id="PF13443">
    <property type="entry name" value="HTH_26"/>
    <property type="match status" value="1"/>
</dbReference>
<evidence type="ECO:0000313" key="2">
    <source>
        <dbReference type="EMBL" id="RBW68252.1"/>
    </source>
</evidence>
<dbReference type="EMBL" id="QOCW01000023">
    <property type="protein sequence ID" value="RBW68252.1"/>
    <property type="molecule type" value="Genomic_DNA"/>
</dbReference>
<proteinExistence type="predicted"/>
<dbReference type="InterPro" id="IPR010982">
    <property type="entry name" value="Lambda_DNA-bd_dom_sf"/>
</dbReference>
<feature type="domain" description="HTH cro/C1-type" evidence="1">
    <location>
        <begin position="14"/>
        <end position="55"/>
    </location>
</feature>
<gene>
    <name evidence="2" type="ORF">DS031_17930</name>
</gene>
<dbReference type="AlphaFoldDB" id="A0A366XQ61"/>
<keyword evidence="3" id="KW-1185">Reference proteome</keyword>
<accession>A0A366XQ61</accession>
<comment type="caution">
    <text evidence="2">The sequence shown here is derived from an EMBL/GenBank/DDBJ whole genome shotgun (WGS) entry which is preliminary data.</text>
</comment>
<dbReference type="InterPro" id="IPR001387">
    <property type="entry name" value="Cro/C1-type_HTH"/>
</dbReference>
<dbReference type="Proteomes" id="UP000253314">
    <property type="component" value="Unassembled WGS sequence"/>
</dbReference>